<dbReference type="AlphaFoldDB" id="A0A9W9R8U8"/>
<dbReference type="Proteomes" id="UP001147752">
    <property type="component" value="Unassembled WGS sequence"/>
</dbReference>
<keyword evidence="2" id="KW-1185">Reference proteome</keyword>
<dbReference type="GeneID" id="81467362"/>
<organism evidence="1 2">
    <name type="scientific">Penicillium concentricum</name>
    <dbReference type="NCBI Taxonomy" id="293559"/>
    <lineage>
        <taxon>Eukaryota</taxon>
        <taxon>Fungi</taxon>
        <taxon>Dikarya</taxon>
        <taxon>Ascomycota</taxon>
        <taxon>Pezizomycotina</taxon>
        <taxon>Eurotiomycetes</taxon>
        <taxon>Eurotiomycetidae</taxon>
        <taxon>Eurotiales</taxon>
        <taxon>Aspergillaceae</taxon>
        <taxon>Penicillium</taxon>
    </lineage>
</organism>
<proteinExistence type="predicted"/>
<reference evidence="1" key="2">
    <citation type="journal article" date="2023" name="IMA Fungus">
        <title>Comparative genomic study of the Penicillium genus elucidates a diverse pangenome and 15 lateral gene transfer events.</title>
        <authorList>
            <person name="Petersen C."/>
            <person name="Sorensen T."/>
            <person name="Nielsen M.R."/>
            <person name="Sondergaard T.E."/>
            <person name="Sorensen J.L."/>
            <person name="Fitzpatrick D.A."/>
            <person name="Frisvad J.C."/>
            <person name="Nielsen K.L."/>
        </authorList>
    </citation>
    <scope>NUCLEOTIDE SEQUENCE</scope>
    <source>
        <strain evidence="1">IBT 3081</strain>
    </source>
</reference>
<evidence type="ECO:0000313" key="2">
    <source>
        <dbReference type="Proteomes" id="UP001147752"/>
    </source>
</evidence>
<dbReference type="OrthoDB" id="3056235at2759"/>
<protein>
    <submittedName>
        <fullName evidence="1">Uncharacterized protein</fullName>
    </submittedName>
</protein>
<dbReference type="RefSeq" id="XP_056573994.1">
    <property type="nucleotide sequence ID" value="XM_056728179.1"/>
</dbReference>
<name>A0A9W9R8U8_9EURO</name>
<evidence type="ECO:0000313" key="1">
    <source>
        <dbReference type="EMBL" id="KAJ5355847.1"/>
    </source>
</evidence>
<dbReference type="EMBL" id="JAPZBT010000006">
    <property type="protein sequence ID" value="KAJ5355847.1"/>
    <property type="molecule type" value="Genomic_DNA"/>
</dbReference>
<comment type="caution">
    <text evidence="1">The sequence shown here is derived from an EMBL/GenBank/DDBJ whole genome shotgun (WGS) entry which is preliminary data.</text>
</comment>
<gene>
    <name evidence="1" type="ORF">N7517_010456</name>
</gene>
<accession>A0A9W9R8U8</accession>
<reference evidence="1" key="1">
    <citation type="submission" date="2022-12" db="EMBL/GenBank/DDBJ databases">
        <authorList>
            <person name="Petersen C."/>
        </authorList>
    </citation>
    <scope>NUCLEOTIDE SEQUENCE</scope>
    <source>
        <strain evidence="1">IBT 3081</strain>
    </source>
</reference>
<sequence length="144" mass="15876">MFGSNPPPREFAVKAFDTVDRSIYLQLVHILLSGFDTGSLDGRDILQDPRFTHPKRDVGSDRVARADDVFFTPLLSGKKFISSFFMNADPDPNSALPAPTRPSHDWNPGNSFLPSTGKLQNASKRFQPTTLFIFTDLSIGSAGM</sequence>